<organism evidence="1 2">
    <name type="scientific">Acrobeloides nanus</name>
    <dbReference type="NCBI Taxonomy" id="290746"/>
    <lineage>
        <taxon>Eukaryota</taxon>
        <taxon>Metazoa</taxon>
        <taxon>Ecdysozoa</taxon>
        <taxon>Nematoda</taxon>
        <taxon>Chromadorea</taxon>
        <taxon>Rhabditida</taxon>
        <taxon>Tylenchina</taxon>
        <taxon>Cephalobomorpha</taxon>
        <taxon>Cephaloboidea</taxon>
        <taxon>Cephalobidae</taxon>
        <taxon>Acrobeloides</taxon>
    </lineage>
</organism>
<name>A0A914DPX8_9BILA</name>
<accession>A0A914DPX8</accession>
<protein>
    <submittedName>
        <fullName evidence="2">Uncharacterized protein</fullName>
    </submittedName>
</protein>
<evidence type="ECO:0000313" key="1">
    <source>
        <dbReference type="Proteomes" id="UP000887540"/>
    </source>
</evidence>
<dbReference type="AlphaFoldDB" id="A0A914DPX8"/>
<evidence type="ECO:0000313" key="2">
    <source>
        <dbReference type="WBParaSite" id="ACRNAN_scaffold3537.g10521.t1"/>
    </source>
</evidence>
<proteinExistence type="predicted"/>
<dbReference type="Proteomes" id="UP000887540">
    <property type="component" value="Unplaced"/>
</dbReference>
<reference evidence="2" key="1">
    <citation type="submission" date="2022-11" db="UniProtKB">
        <authorList>
            <consortium name="WormBaseParasite"/>
        </authorList>
    </citation>
    <scope>IDENTIFICATION</scope>
</reference>
<sequence length="39" mass="4455">MNFSMDDMQEDVWAVETESFSQKSKMIGLVTTTFAMSCK</sequence>
<keyword evidence="1" id="KW-1185">Reference proteome</keyword>
<dbReference type="WBParaSite" id="ACRNAN_scaffold3537.g10521.t1">
    <property type="protein sequence ID" value="ACRNAN_scaffold3537.g10521.t1"/>
    <property type="gene ID" value="ACRNAN_scaffold3537.g10521"/>
</dbReference>